<dbReference type="PANTHER" id="PTHR43289">
    <property type="entry name" value="MITOGEN-ACTIVATED PROTEIN KINASE KINASE KINASE 20-RELATED"/>
    <property type="match status" value="1"/>
</dbReference>
<dbReference type="SMART" id="SM00220">
    <property type="entry name" value="S_TKc"/>
    <property type="match status" value="1"/>
</dbReference>
<dbReference type="Proteomes" id="UP000246410">
    <property type="component" value="Unassembled WGS sequence"/>
</dbReference>
<dbReference type="InterPro" id="IPR011009">
    <property type="entry name" value="Kinase-like_dom_sf"/>
</dbReference>
<evidence type="ECO:0000256" key="1">
    <source>
        <dbReference type="ARBA" id="ARBA00022679"/>
    </source>
</evidence>
<dbReference type="PROSITE" id="PS00107">
    <property type="entry name" value="PROTEIN_KINASE_ATP"/>
    <property type="match status" value="1"/>
</dbReference>
<accession>A0A317NM63</accession>
<reference evidence="7 8" key="1">
    <citation type="submission" date="2018-05" db="EMBL/GenBank/DDBJ databases">
        <title>Genomic Encyclopedia of Type Strains, Phase IV (KMG-IV): sequencing the most valuable type-strain genomes for metagenomic binning, comparative biology and taxonomic classification.</title>
        <authorList>
            <person name="Goeker M."/>
        </authorList>
    </citation>
    <scope>NUCLEOTIDE SEQUENCE [LARGE SCALE GENOMIC DNA]</scope>
    <source>
        <strain evidence="7 8">DSM 44717</strain>
    </source>
</reference>
<organism evidence="7 8">
    <name type="scientific">Nocardia neocaledoniensis</name>
    <dbReference type="NCBI Taxonomy" id="236511"/>
    <lineage>
        <taxon>Bacteria</taxon>
        <taxon>Bacillati</taxon>
        <taxon>Actinomycetota</taxon>
        <taxon>Actinomycetes</taxon>
        <taxon>Mycobacteriales</taxon>
        <taxon>Nocardiaceae</taxon>
        <taxon>Nocardia</taxon>
    </lineage>
</organism>
<dbReference type="GO" id="GO:0005524">
    <property type="term" value="F:ATP binding"/>
    <property type="evidence" value="ECO:0007669"/>
    <property type="project" value="UniProtKB-UniRule"/>
</dbReference>
<evidence type="ECO:0000256" key="4">
    <source>
        <dbReference type="ARBA" id="ARBA00022840"/>
    </source>
</evidence>
<feature type="domain" description="Protein kinase" evidence="6">
    <location>
        <begin position="15"/>
        <end position="273"/>
    </location>
</feature>
<dbReference type="AlphaFoldDB" id="A0A317NM63"/>
<keyword evidence="1" id="KW-0808">Transferase</keyword>
<gene>
    <name evidence="7" type="ORF">DFR69_104523</name>
</gene>
<dbReference type="Gene3D" id="1.10.510.10">
    <property type="entry name" value="Transferase(Phosphotransferase) domain 1"/>
    <property type="match status" value="1"/>
</dbReference>
<evidence type="ECO:0000259" key="6">
    <source>
        <dbReference type="PROSITE" id="PS50011"/>
    </source>
</evidence>
<keyword evidence="8" id="KW-1185">Reference proteome</keyword>
<dbReference type="SUPFAM" id="SSF56112">
    <property type="entry name" value="Protein kinase-like (PK-like)"/>
    <property type="match status" value="1"/>
</dbReference>
<dbReference type="GO" id="GO:0004674">
    <property type="term" value="F:protein serine/threonine kinase activity"/>
    <property type="evidence" value="ECO:0007669"/>
    <property type="project" value="UniProtKB-KW"/>
</dbReference>
<dbReference type="InterPro" id="IPR000719">
    <property type="entry name" value="Prot_kinase_dom"/>
</dbReference>
<keyword evidence="4 5" id="KW-0067">ATP-binding</keyword>
<proteinExistence type="predicted"/>
<name>A0A317NM63_9NOCA</name>
<keyword evidence="3 7" id="KW-0418">Kinase</keyword>
<dbReference type="InterPro" id="IPR017441">
    <property type="entry name" value="Protein_kinase_ATP_BS"/>
</dbReference>
<dbReference type="PANTHER" id="PTHR43289:SF34">
    <property type="entry name" value="SERINE_THREONINE-PROTEIN KINASE YBDM-RELATED"/>
    <property type="match status" value="1"/>
</dbReference>
<evidence type="ECO:0000256" key="3">
    <source>
        <dbReference type="ARBA" id="ARBA00022777"/>
    </source>
</evidence>
<dbReference type="EMBL" id="QGTL01000004">
    <property type="protein sequence ID" value="PWV76416.1"/>
    <property type="molecule type" value="Genomic_DNA"/>
</dbReference>
<evidence type="ECO:0000313" key="8">
    <source>
        <dbReference type="Proteomes" id="UP000246410"/>
    </source>
</evidence>
<keyword evidence="2 5" id="KW-0547">Nucleotide-binding</keyword>
<keyword evidence="7" id="KW-0723">Serine/threonine-protein kinase</keyword>
<dbReference type="Gene3D" id="3.30.200.20">
    <property type="entry name" value="Phosphorylase Kinase, domain 1"/>
    <property type="match status" value="1"/>
</dbReference>
<dbReference type="RefSeq" id="WP_208643969.1">
    <property type="nucleotide sequence ID" value="NZ_QGTL01000004.1"/>
</dbReference>
<dbReference type="PROSITE" id="PS00108">
    <property type="entry name" value="PROTEIN_KINASE_ST"/>
    <property type="match status" value="1"/>
</dbReference>
<feature type="binding site" evidence="5">
    <location>
        <position position="43"/>
    </location>
    <ligand>
        <name>ATP</name>
        <dbReference type="ChEBI" id="CHEBI:30616"/>
    </ligand>
</feature>
<dbReference type="PROSITE" id="PS50011">
    <property type="entry name" value="PROTEIN_KINASE_DOM"/>
    <property type="match status" value="1"/>
</dbReference>
<evidence type="ECO:0000256" key="5">
    <source>
        <dbReference type="PROSITE-ProRule" id="PRU10141"/>
    </source>
</evidence>
<dbReference type="CDD" id="cd14014">
    <property type="entry name" value="STKc_PknB_like"/>
    <property type="match status" value="1"/>
</dbReference>
<sequence length="621" mass="65643">MKSLGPQDPPALGRYRLLAVIGRGGMGQVLLGRGPDGRLVAVKRIHPHLTGNPEFRARFRREVEASRQVTGAYTAGVVDHDADAETPWLASEFIAGPSLQEAVGEFGRLTVSGLKLLATGLAMALIEIHRTGLVHRDLKPSNVLLTNEGPRVIDFGIARAMTDDITLTATGAVIGSPAYMSPEQAECRPLTAASDVFAVGALLAMAATGASPFEAASTPQVLYNVLYRTPDTSAIPGALRTLVDACLAKDPADRPTPEQILEVAGALEAEPVWPVRVRRRVADHQAEAARWAAGVAPETEPAPRRRKWCKPGPVPLAAAVSVLVLAVCAWWGVGVEGKAEAMSDPPLALTVDEGRRLDICALLTPAVLTDLGTPIAELTQQGVNGCSTMYANQAGEQVYFSLNVAISASETETTLDPIGSAISWMPVFGHHKEARICDRAVITQSGLPFSITMQVQAPSGDGCPLSERALAAVVHRLSVNPPLREHDPDSILLLDPCALIDAPAALPVIGDPARETSYGPHGCAVAGRDAWFSLSFEDRIRPDSETGVVNPKPTITVAGRTAHIVSRSPRSCDLRIMIRPSRDDQAEAVSTMIVLAESVPGDPCDASATLLAPVLAKLPTS</sequence>
<protein>
    <submittedName>
        <fullName evidence="7">Serine/threonine protein kinase</fullName>
    </submittedName>
</protein>
<dbReference type="InterPro" id="IPR008271">
    <property type="entry name" value="Ser/Thr_kinase_AS"/>
</dbReference>
<evidence type="ECO:0000256" key="2">
    <source>
        <dbReference type="ARBA" id="ARBA00022741"/>
    </source>
</evidence>
<evidence type="ECO:0000313" key="7">
    <source>
        <dbReference type="EMBL" id="PWV76416.1"/>
    </source>
</evidence>
<dbReference type="Pfam" id="PF00069">
    <property type="entry name" value="Pkinase"/>
    <property type="match status" value="1"/>
</dbReference>
<comment type="caution">
    <text evidence="7">The sequence shown here is derived from an EMBL/GenBank/DDBJ whole genome shotgun (WGS) entry which is preliminary data.</text>
</comment>